<evidence type="ECO:0000256" key="1">
    <source>
        <dbReference type="ARBA" id="ARBA00001966"/>
    </source>
</evidence>
<evidence type="ECO:0000256" key="5">
    <source>
        <dbReference type="ARBA" id="ARBA00023014"/>
    </source>
</evidence>
<comment type="cofactor">
    <cofactor evidence="1">
        <name>[4Fe-4S] cluster</name>
        <dbReference type="ChEBI" id="CHEBI:49883"/>
    </cofactor>
</comment>
<protein>
    <recommendedName>
        <fullName evidence="7">Radical SAM core domain-containing protein</fullName>
    </recommendedName>
</protein>
<evidence type="ECO:0000256" key="3">
    <source>
        <dbReference type="ARBA" id="ARBA00022723"/>
    </source>
</evidence>
<dbReference type="SFLD" id="SFLDG01067">
    <property type="entry name" value="SPASM/twitch_domain_containing"/>
    <property type="match status" value="1"/>
</dbReference>
<evidence type="ECO:0000256" key="6">
    <source>
        <dbReference type="ARBA" id="ARBA00023601"/>
    </source>
</evidence>
<dbReference type="Pfam" id="PF04055">
    <property type="entry name" value="Radical_SAM"/>
    <property type="match status" value="1"/>
</dbReference>
<dbReference type="InterPro" id="IPR023867">
    <property type="entry name" value="Sulphatase_maturase_rSAM"/>
</dbReference>
<organism evidence="8">
    <name type="scientific">Kuenenia stuttgartiensis</name>
    <dbReference type="NCBI Taxonomy" id="174633"/>
    <lineage>
        <taxon>Bacteria</taxon>
        <taxon>Pseudomonadati</taxon>
        <taxon>Planctomycetota</taxon>
        <taxon>Candidatus Brocadiia</taxon>
        <taxon>Candidatus Brocadiales</taxon>
        <taxon>Candidatus Brocadiaceae</taxon>
        <taxon>Candidatus Kuenenia</taxon>
    </lineage>
</organism>
<dbReference type="GO" id="GO:0046872">
    <property type="term" value="F:metal ion binding"/>
    <property type="evidence" value="ECO:0007669"/>
    <property type="project" value="UniProtKB-KW"/>
</dbReference>
<feature type="domain" description="Radical SAM core" evidence="7">
    <location>
        <begin position="20"/>
        <end position="105"/>
    </location>
</feature>
<name>Q1PVZ8_KUEST</name>
<dbReference type="PROSITE" id="PS51257">
    <property type="entry name" value="PROKAR_LIPOPROTEIN"/>
    <property type="match status" value="1"/>
</dbReference>
<dbReference type="CDD" id="cd01335">
    <property type="entry name" value="Radical_SAM"/>
    <property type="match status" value="1"/>
</dbReference>
<sequence length="285" mass="33053">MKPIIIPQTYNYIATFLSLACNLRCSYCINYFEEGTFAKKHLPGKDWVRGLNRIVSRHDLPLSLQGGEPSLHKDFIYILNNIKSELNIDILTNLQFDEDEFIQKVDPNRIKRKSPYASIRVSYHPETMKLEPLIKKVLKLQDNGFSIGIWGVTHPAQETEILKAKEYCISLGIDFRTKEFLGEHDGKMYGTYRYEGACDRKFAKKVLCKTTELIIGPGGDIYRCHSDLYEDRKPIGRNILDENFELEERFRECDVFGHCNPCDVKLKTNRFQEFGHTSVEIIEAK</sequence>
<dbReference type="EMBL" id="CT573073">
    <property type="protein sequence ID" value="CAJ71406.1"/>
    <property type="molecule type" value="Genomic_DNA"/>
</dbReference>
<dbReference type="InterPro" id="IPR013785">
    <property type="entry name" value="Aldolase_TIM"/>
</dbReference>
<reference evidence="8" key="2">
    <citation type="submission" date="2006-01" db="EMBL/GenBank/DDBJ databases">
        <authorList>
            <person name="Genoscope"/>
        </authorList>
    </citation>
    <scope>NUCLEOTIDE SEQUENCE</scope>
</reference>
<dbReference type="SFLD" id="SFLDS00029">
    <property type="entry name" value="Radical_SAM"/>
    <property type="match status" value="1"/>
</dbReference>
<accession>Q1PVZ8</accession>
<evidence type="ECO:0000313" key="8">
    <source>
        <dbReference type="EMBL" id="CAJ71406.1"/>
    </source>
</evidence>
<gene>
    <name evidence="8" type="ORF">kustc0661</name>
</gene>
<proteinExistence type="inferred from homology"/>
<dbReference type="GO" id="GO:0051536">
    <property type="term" value="F:iron-sulfur cluster binding"/>
    <property type="evidence" value="ECO:0007669"/>
    <property type="project" value="UniProtKB-KW"/>
</dbReference>
<dbReference type="PANTHER" id="PTHR43273">
    <property type="entry name" value="ANAEROBIC SULFATASE-MATURATING ENZYME HOMOLOG ASLB-RELATED"/>
    <property type="match status" value="1"/>
</dbReference>
<dbReference type="GO" id="GO:0016491">
    <property type="term" value="F:oxidoreductase activity"/>
    <property type="evidence" value="ECO:0007669"/>
    <property type="project" value="InterPro"/>
</dbReference>
<dbReference type="InterPro" id="IPR058240">
    <property type="entry name" value="rSAM_sf"/>
</dbReference>
<keyword evidence="4" id="KW-0408">Iron</keyword>
<dbReference type="RefSeq" id="WP_169704235.1">
    <property type="nucleotide sequence ID" value="NZ_OCTL01000138.1"/>
</dbReference>
<reference evidence="8" key="1">
    <citation type="journal article" date="2006" name="Nature">
        <title>Deciphering the evolution and metabolism of an anammox bacterium from a community genome.</title>
        <authorList>
            <person name="Strous M."/>
            <person name="Pelletier E."/>
            <person name="Mangenot S."/>
            <person name="Rattei T."/>
            <person name="Lehner A."/>
            <person name="Taylor M.W."/>
            <person name="Horn M."/>
            <person name="Daims H."/>
            <person name="Bartol-Mavel D."/>
            <person name="Wincker P."/>
            <person name="Barbe V."/>
            <person name="Fonknechten N."/>
            <person name="Vallenet D."/>
            <person name="Segurens B."/>
            <person name="Schenowitz-Truong C."/>
            <person name="Medigue C."/>
            <person name="Collingro A."/>
            <person name="Snel B."/>
            <person name="Dutilh B.E."/>
            <person name="OpDenCamp H.J.M."/>
            <person name="vanDerDrift C."/>
            <person name="Cirpus I."/>
            <person name="vanDePas-Schoonen K.T."/>
            <person name="Harhangi H.R."/>
            <person name="vanNiftrik L."/>
            <person name="Schmid M."/>
            <person name="Keltjens J."/>
            <person name="vanDeVossenberg J."/>
            <person name="Kartal B."/>
            <person name="Meier H."/>
            <person name="Frishman D."/>
            <person name="Huynen M.A."/>
            <person name="Mewes H."/>
            <person name="Weissenbach J."/>
            <person name="Jetten M.S.M."/>
            <person name="Wagner M."/>
            <person name="LePaslier D."/>
        </authorList>
    </citation>
    <scope>NUCLEOTIDE SEQUENCE</scope>
</reference>
<dbReference type="AlphaFoldDB" id="Q1PVZ8"/>
<evidence type="ECO:0000256" key="4">
    <source>
        <dbReference type="ARBA" id="ARBA00023004"/>
    </source>
</evidence>
<keyword evidence="2" id="KW-0949">S-adenosyl-L-methionine</keyword>
<keyword evidence="3" id="KW-0479">Metal-binding</keyword>
<comment type="similarity">
    <text evidence="6">Belongs to the radical SAM superfamily. Anaerobic sulfatase-maturating enzyme family.</text>
</comment>
<evidence type="ECO:0000259" key="7">
    <source>
        <dbReference type="Pfam" id="PF04055"/>
    </source>
</evidence>
<keyword evidence="5" id="KW-0411">Iron-sulfur</keyword>
<evidence type="ECO:0000256" key="2">
    <source>
        <dbReference type="ARBA" id="ARBA00022691"/>
    </source>
</evidence>
<dbReference type="SUPFAM" id="SSF102114">
    <property type="entry name" value="Radical SAM enzymes"/>
    <property type="match status" value="1"/>
</dbReference>
<dbReference type="Gene3D" id="3.20.20.70">
    <property type="entry name" value="Aldolase class I"/>
    <property type="match status" value="1"/>
</dbReference>
<dbReference type="InterPro" id="IPR007197">
    <property type="entry name" value="rSAM"/>
</dbReference>
<dbReference type="PANTHER" id="PTHR43273:SF3">
    <property type="entry name" value="ANAEROBIC SULFATASE-MATURATING ENZYME HOMOLOG ASLB-RELATED"/>
    <property type="match status" value="1"/>
</dbReference>